<gene>
    <name evidence="2" type="ORF">LODBEIA_P40980</name>
</gene>
<dbReference type="GeneID" id="92209294"/>
<proteinExistence type="predicted"/>
<sequence length="396" mass="42761">MKKTTTIDALSASIEEEKCSPASDTAVEEEKVDALSASIEENECSPVGEIAAEGEKVEKADALSASIEENDCPPVGGPTANLDHPEPAANLDEPAENATKPAADNAKPAEPAEPAEYTEYAEYAEPTAYAEPAEYAEYAEPTALAAFAQPTTFAESAIQPQPRPAETNIANSDNHEAYEPRELQTSSSCYSDGQSSSHSLEDRILRRLRESMSPFAIEVEEEEGDADLLSICSNNSDEPQHQYSALGRETPKLVIPKKRGAPTSKADKREAAISKSPKEPEAVKPNEIVSPIATAVETTRHKEPEAEKPNNVDSSEANRKMERAPSVDSALDNKKTKKSIARRIVELVQSLVACFRAKPKADPAPPIIAPVRIRTPTTYAMVARAYGVWCDSSHTF</sequence>
<protein>
    <submittedName>
        <fullName evidence="2">Uncharacterized protein</fullName>
    </submittedName>
</protein>
<feature type="compositionally biased region" description="Basic and acidic residues" evidence="1">
    <location>
        <begin position="173"/>
        <end position="182"/>
    </location>
</feature>
<evidence type="ECO:0000313" key="3">
    <source>
        <dbReference type="Proteomes" id="UP001497383"/>
    </source>
</evidence>
<accession>A0ABP0ZPN2</accession>
<feature type="region of interest" description="Disordered" evidence="1">
    <location>
        <begin position="155"/>
        <end position="202"/>
    </location>
</feature>
<feature type="compositionally biased region" description="Basic and acidic residues" evidence="1">
    <location>
        <begin position="265"/>
        <end position="284"/>
    </location>
</feature>
<dbReference type="EMBL" id="OZ022409">
    <property type="protein sequence ID" value="CAK9439998.1"/>
    <property type="molecule type" value="Genomic_DNA"/>
</dbReference>
<feature type="region of interest" description="Disordered" evidence="1">
    <location>
        <begin position="258"/>
        <end position="335"/>
    </location>
</feature>
<evidence type="ECO:0000256" key="1">
    <source>
        <dbReference type="SAM" id="MobiDB-lite"/>
    </source>
</evidence>
<feature type="compositionally biased region" description="Low complexity" evidence="1">
    <location>
        <begin position="108"/>
        <end position="123"/>
    </location>
</feature>
<dbReference type="Proteomes" id="UP001497383">
    <property type="component" value="Chromosome 5"/>
</dbReference>
<organism evidence="2 3">
    <name type="scientific">Lodderomyces beijingensis</name>
    <dbReference type="NCBI Taxonomy" id="1775926"/>
    <lineage>
        <taxon>Eukaryota</taxon>
        <taxon>Fungi</taxon>
        <taxon>Dikarya</taxon>
        <taxon>Ascomycota</taxon>
        <taxon>Saccharomycotina</taxon>
        <taxon>Pichiomycetes</taxon>
        <taxon>Debaryomycetaceae</taxon>
        <taxon>Candida/Lodderomyces clade</taxon>
        <taxon>Lodderomyces</taxon>
    </lineage>
</organism>
<dbReference type="RefSeq" id="XP_066831036.1">
    <property type="nucleotide sequence ID" value="XM_066974281.1"/>
</dbReference>
<reference evidence="2 3" key="1">
    <citation type="submission" date="2024-03" db="EMBL/GenBank/DDBJ databases">
        <authorList>
            <person name="Brejova B."/>
        </authorList>
    </citation>
    <scope>NUCLEOTIDE SEQUENCE [LARGE SCALE GENOMIC DNA]</scope>
    <source>
        <strain evidence="2 3">CBS 14171</strain>
    </source>
</reference>
<name>A0ABP0ZPN2_9ASCO</name>
<feature type="compositionally biased region" description="Low complexity" evidence="1">
    <location>
        <begin position="186"/>
        <end position="198"/>
    </location>
</feature>
<feature type="region of interest" description="Disordered" evidence="1">
    <location>
        <begin position="1"/>
        <end position="123"/>
    </location>
</feature>
<feature type="compositionally biased region" description="Basic and acidic residues" evidence="1">
    <location>
        <begin position="298"/>
        <end position="325"/>
    </location>
</feature>
<keyword evidence="3" id="KW-1185">Reference proteome</keyword>
<evidence type="ECO:0000313" key="2">
    <source>
        <dbReference type="EMBL" id="CAK9439998.1"/>
    </source>
</evidence>